<keyword evidence="7" id="KW-1185">Reference proteome</keyword>
<protein>
    <recommendedName>
        <fullName evidence="4">Aminotransferase</fullName>
        <ecNumber evidence="4">2.6.1.-</ecNumber>
    </recommendedName>
</protein>
<dbReference type="Pfam" id="PF00155">
    <property type="entry name" value="Aminotran_1_2"/>
    <property type="match status" value="1"/>
</dbReference>
<dbReference type="STRING" id="512763.DC20_17345"/>
<dbReference type="InterPro" id="IPR004838">
    <property type="entry name" value="NHTrfase_class1_PyrdxlP-BS"/>
</dbReference>
<dbReference type="InterPro" id="IPR015424">
    <property type="entry name" value="PyrdxlP-dep_Trfase"/>
</dbReference>
<dbReference type="SUPFAM" id="SSF53383">
    <property type="entry name" value="PLP-dependent transferases"/>
    <property type="match status" value="1"/>
</dbReference>
<keyword evidence="2 4" id="KW-0032">Aminotransferase</keyword>
<dbReference type="PROSITE" id="PS00105">
    <property type="entry name" value="AA_TRANSFER_CLASS_1"/>
    <property type="match status" value="1"/>
</dbReference>
<dbReference type="OrthoDB" id="1489696at2"/>
<dbReference type="RefSeq" id="WP_062544988.1">
    <property type="nucleotide sequence ID" value="NZ_CP012643.1"/>
</dbReference>
<evidence type="ECO:0000259" key="5">
    <source>
        <dbReference type="Pfam" id="PF00155"/>
    </source>
</evidence>
<evidence type="ECO:0000256" key="3">
    <source>
        <dbReference type="ARBA" id="ARBA00022679"/>
    </source>
</evidence>
<feature type="domain" description="Aminotransferase class I/classII large" evidence="5">
    <location>
        <begin position="33"/>
        <end position="384"/>
    </location>
</feature>
<sequence>MIIPSANRLQQVQEYYFSRKLAEVRALNAQGRNIINLGIGDPDMDPSEETINALVKTSMSSGVHGYQPYNSIAPLRQAIARWYNQTYNVTLDPDQEILPLMGSKEGIFHVSMAFLNPGDKVLVPNPGYPAYSAAAKLVGAEPVFYTLKEANGWLPDAQELEQLLSAGDVKLMWVNYPHMPTGAEATAGALQKLVHLALKHKFLLANDNPYSLVLPHEKPLSLLSLPDAKECCLEFNSLSKSHNMAGWRVGMVLGRQDYLQCVLRVKSNLDSGMFQPVQHAAIQALSNSDAWHDARNQVYAQRRQKVYELLDLLGCSYQKNAVGMFVWARVPESVTDVEAFLDQILYEAGVFLTPGKIFGTQGERYLRVSLCMPETKIEEATNRISKHLTSAKTEISL</sequence>
<dbReference type="PATRIC" id="fig|512763.3.peg.3818"/>
<name>A0A0P0CEY9_9BACT</name>
<dbReference type="Gene3D" id="3.90.1150.10">
    <property type="entry name" value="Aspartate Aminotransferase, domain 1"/>
    <property type="match status" value="1"/>
</dbReference>
<proteinExistence type="inferred from homology"/>
<dbReference type="InterPro" id="IPR050881">
    <property type="entry name" value="LL-DAP_aminotransferase"/>
</dbReference>
<keyword evidence="3 4" id="KW-0808">Transferase</keyword>
<dbReference type="InterPro" id="IPR004839">
    <property type="entry name" value="Aminotransferase_I/II_large"/>
</dbReference>
<evidence type="ECO:0000256" key="1">
    <source>
        <dbReference type="ARBA" id="ARBA00001933"/>
    </source>
</evidence>
<reference evidence="6 7" key="1">
    <citation type="submission" date="2015-08" db="EMBL/GenBank/DDBJ databases">
        <title>Complete genome sequence of Rufibacter tibetensis strain 1351t, a radiation-resistant bacterium from tibet plateau.</title>
        <authorList>
            <person name="Dai J."/>
        </authorList>
    </citation>
    <scope>NUCLEOTIDE SEQUENCE [LARGE SCALE GENOMIC DNA]</scope>
    <source>
        <strain evidence="6 7">1351</strain>
    </source>
</reference>
<evidence type="ECO:0000313" key="6">
    <source>
        <dbReference type="EMBL" id="ALJ00415.1"/>
    </source>
</evidence>
<organism evidence="6 7">
    <name type="scientific">Rufibacter tibetensis</name>
    <dbReference type="NCBI Taxonomy" id="512763"/>
    <lineage>
        <taxon>Bacteria</taxon>
        <taxon>Pseudomonadati</taxon>
        <taxon>Bacteroidota</taxon>
        <taxon>Cytophagia</taxon>
        <taxon>Cytophagales</taxon>
        <taxon>Hymenobacteraceae</taxon>
        <taxon>Rufibacter</taxon>
    </lineage>
</organism>
<evidence type="ECO:0000313" key="7">
    <source>
        <dbReference type="Proteomes" id="UP000061382"/>
    </source>
</evidence>
<dbReference type="Gene3D" id="3.40.640.10">
    <property type="entry name" value="Type I PLP-dependent aspartate aminotransferase-like (Major domain)"/>
    <property type="match status" value="1"/>
</dbReference>
<dbReference type="CDD" id="cd00609">
    <property type="entry name" value="AAT_like"/>
    <property type="match status" value="1"/>
</dbReference>
<dbReference type="GO" id="GO:0030170">
    <property type="term" value="F:pyridoxal phosphate binding"/>
    <property type="evidence" value="ECO:0007669"/>
    <property type="project" value="InterPro"/>
</dbReference>
<comment type="similarity">
    <text evidence="4">Belongs to the class-I pyridoxal-phosphate-dependent aminotransferase family.</text>
</comment>
<dbReference type="Proteomes" id="UP000061382">
    <property type="component" value="Chromosome"/>
</dbReference>
<evidence type="ECO:0000256" key="2">
    <source>
        <dbReference type="ARBA" id="ARBA00022576"/>
    </source>
</evidence>
<dbReference type="InterPro" id="IPR015422">
    <property type="entry name" value="PyrdxlP-dep_Trfase_small"/>
</dbReference>
<dbReference type="AlphaFoldDB" id="A0A0P0CEY9"/>
<dbReference type="InterPro" id="IPR015421">
    <property type="entry name" value="PyrdxlP-dep_Trfase_major"/>
</dbReference>
<dbReference type="KEGG" id="rti:DC20_17345"/>
<comment type="cofactor">
    <cofactor evidence="1 4">
        <name>pyridoxal 5'-phosphate</name>
        <dbReference type="ChEBI" id="CHEBI:597326"/>
    </cofactor>
</comment>
<dbReference type="EC" id="2.6.1.-" evidence="4"/>
<gene>
    <name evidence="6" type="ORF">DC20_17345</name>
</gene>
<accession>A0A0P0CEY9</accession>
<dbReference type="PANTHER" id="PTHR42832:SF3">
    <property type="entry name" value="L-GLUTAMINE--4-(METHYLSULFANYL)-2-OXOBUTANOATE AMINOTRANSFERASE"/>
    <property type="match status" value="1"/>
</dbReference>
<evidence type="ECO:0000256" key="4">
    <source>
        <dbReference type="RuleBase" id="RU000481"/>
    </source>
</evidence>
<dbReference type="PANTHER" id="PTHR42832">
    <property type="entry name" value="AMINO ACID AMINOTRANSFERASE"/>
    <property type="match status" value="1"/>
</dbReference>
<dbReference type="GO" id="GO:0008483">
    <property type="term" value="F:transaminase activity"/>
    <property type="evidence" value="ECO:0007669"/>
    <property type="project" value="UniProtKB-KW"/>
</dbReference>
<dbReference type="EMBL" id="CP012643">
    <property type="protein sequence ID" value="ALJ00415.1"/>
    <property type="molecule type" value="Genomic_DNA"/>
</dbReference>